<accession>A0A835LT50</accession>
<proteinExistence type="predicted"/>
<feature type="region of interest" description="Disordered" evidence="1">
    <location>
        <begin position="149"/>
        <end position="225"/>
    </location>
</feature>
<feature type="domain" description="DUF4283" evidence="2">
    <location>
        <begin position="4"/>
        <end position="43"/>
    </location>
</feature>
<feature type="compositionally biased region" description="Basic and acidic residues" evidence="1">
    <location>
        <begin position="202"/>
        <end position="211"/>
    </location>
</feature>
<dbReference type="AlphaFoldDB" id="A0A835LT50"/>
<protein>
    <recommendedName>
        <fullName evidence="2">DUF4283 domain-containing protein</fullName>
    </recommendedName>
</protein>
<evidence type="ECO:0000313" key="4">
    <source>
        <dbReference type="Proteomes" id="UP000631114"/>
    </source>
</evidence>
<evidence type="ECO:0000256" key="1">
    <source>
        <dbReference type="SAM" id="MobiDB-lite"/>
    </source>
</evidence>
<dbReference type="OrthoDB" id="1751950at2759"/>
<dbReference type="Pfam" id="PF14111">
    <property type="entry name" value="DUF4283"/>
    <property type="match status" value="1"/>
</dbReference>
<dbReference type="InterPro" id="IPR040256">
    <property type="entry name" value="At4g02000-like"/>
</dbReference>
<evidence type="ECO:0000259" key="2">
    <source>
        <dbReference type="Pfam" id="PF14111"/>
    </source>
</evidence>
<organism evidence="3 4">
    <name type="scientific">Coptis chinensis</name>
    <dbReference type="NCBI Taxonomy" id="261450"/>
    <lineage>
        <taxon>Eukaryota</taxon>
        <taxon>Viridiplantae</taxon>
        <taxon>Streptophyta</taxon>
        <taxon>Embryophyta</taxon>
        <taxon>Tracheophyta</taxon>
        <taxon>Spermatophyta</taxon>
        <taxon>Magnoliopsida</taxon>
        <taxon>Ranunculales</taxon>
        <taxon>Ranunculaceae</taxon>
        <taxon>Coptidoideae</taxon>
        <taxon>Coptis</taxon>
    </lineage>
</organism>
<dbReference type="EMBL" id="JADFTS010000006">
    <property type="protein sequence ID" value="KAF9603922.1"/>
    <property type="molecule type" value="Genomic_DNA"/>
</dbReference>
<dbReference type="InterPro" id="IPR025558">
    <property type="entry name" value="DUF4283"/>
</dbReference>
<dbReference type="PANTHER" id="PTHR31286:SF165">
    <property type="entry name" value="DUF4283 DOMAIN-CONTAINING PROTEIN"/>
    <property type="match status" value="1"/>
</dbReference>
<dbReference type="PANTHER" id="PTHR31286">
    <property type="entry name" value="GLYCINE-RICH CELL WALL STRUCTURAL PROTEIN 1.8-LIKE"/>
    <property type="match status" value="1"/>
</dbReference>
<keyword evidence="4" id="KW-1185">Reference proteome</keyword>
<evidence type="ECO:0000313" key="3">
    <source>
        <dbReference type="EMBL" id="KAF9603922.1"/>
    </source>
</evidence>
<dbReference type="Proteomes" id="UP000631114">
    <property type="component" value="Unassembled WGS sequence"/>
</dbReference>
<sequence length="365" mass="41075">MITDRELFYFKFFNDEDKQTVIDHGPIFLAGRIFVVRPWSPTVEEYRNGIKAVPLWVKLDIPKHLWTKRGLEMVTSVLCMDEATSNRTRISYARVCIVVNLEFKFPSHFPVKFGEGNIVDIGVEYEWVPKKCSFCKAFGHSDNKCLKNPDVPKLFSNRNQKQQNQNQNQNQDSTSKPPRTQRTSITTRWVPKNMLQGQTSCTRDEQGRPLAKEPTTQITGNLSSHTVSLTSSASLDKQTGVDQPPEVIVASKSVEKLSVGFPQDSNPFSALADLDEEDNDSSTEYQNALDVYQPSEDSLSDPGQFIIDLSSYKMANSSFNNSGIQSLTPRESQEYLSRAIIIAKPTTELFDSSNSTGKSMSFILS</sequence>
<name>A0A835LT50_9MAGN</name>
<feature type="compositionally biased region" description="Low complexity" evidence="1">
    <location>
        <begin position="157"/>
        <end position="171"/>
    </location>
</feature>
<feature type="compositionally biased region" description="Polar residues" evidence="1">
    <location>
        <begin position="172"/>
        <end position="187"/>
    </location>
</feature>
<comment type="caution">
    <text evidence="3">The sequence shown here is derived from an EMBL/GenBank/DDBJ whole genome shotgun (WGS) entry which is preliminary data.</text>
</comment>
<gene>
    <name evidence="3" type="ORF">IFM89_038832</name>
</gene>
<reference evidence="3 4" key="1">
    <citation type="submission" date="2020-10" db="EMBL/GenBank/DDBJ databases">
        <title>The Coptis chinensis genome and diversification of protoberbering-type alkaloids.</title>
        <authorList>
            <person name="Wang B."/>
            <person name="Shu S."/>
            <person name="Song C."/>
            <person name="Liu Y."/>
        </authorList>
    </citation>
    <scope>NUCLEOTIDE SEQUENCE [LARGE SCALE GENOMIC DNA]</scope>
    <source>
        <strain evidence="3">HL-2020</strain>
        <tissue evidence="3">Leaf</tissue>
    </source>
</reference>